<sequence>MGSADPTQDELTVLVTGFGPFKQDFPVNPSWEIAKDLPKYLPPVRAKGAKTSRSSAPVVLPPVRLLVHPEAVRVNYQTVRELVPKLWDLDRTAEPDRPKIDIAIHIGMAGPRPFYCIERQGHRDGYAMKDVDNEFLRDQERRVRQGKDWVWYDQPKELLTDFDLDDVLSRWKDNSADGLDLRISEDAGHYLCDFIYFSSLAHLHKAGERRNVVFLHVPCDSSEQSIATGKELLLQLIRSIAESEVTRRAKLQASSTKK</sequence>
<dbReference type="InterPro" id="IPR036440">
    <property type="entry name" value="Peptidase_C15-like_sf"/>
</dbReference>
<reference evidence="6" key="2">
    <citation type="submission" date="2023-06" db="EMBL/GenBank/DDBJ databases">
        <authorList>
            <consortium name="Lawrence Berkeley National Laboratory"/>
            <person name="Haridas S."/>
            <person name="Hensen N."/>
            <person name="Bonometti L."/>
            <person name="Westerberg I."/>
            <person name="Brannstrom I.O."/>
            <person name="Guillou S."/>
            <person name="Cros-Aarteil S."/>
            <person name="Calhoun S."/>
            <person name="Kuo A."/>
            <person name="Mondo S."/>
            <person name="Pangilinan J."/>
            <person name="Riley R."/>
            <person name="Labutti K."/>
            <person name="Andreopoulos B."/>
            <person name="Lipzen A."/>
            <person name="Chen C."/>
            <person name="Yanf M."/>
            <person name="Daum C."/>
            <person name="Ng V."/>
            <person name="Clum A."/>
            <person name="Steindorff A."/>
            <person name="Ohm R."/>
            <person name="Martin F."/>
            <person name="Silar P."/>
            <person name="Natvig D."/>
            <person name="Lalanne C."/>
            <person name="Gautier V."/>
            <person name="Ament-Velasquez S.L."/>
            <person name="Kruys A."/>
            <person name="Hutchinson M.I."/>
            <person name="Powell A.J."/>
            <person name="Barry K."/>
            <person name="Miller A.N."/>
            <person name="Grigoriev I.V."/>
            <person name="Debuchy R."/>
            <person name="Gladieux P."/>
            <person name="Thoren M.H."/>
            <person name="Johannesson H."/>
        </authorList>
    </citation>
    <scope>NUCLEOTIDE SEQUENCE</scope>
    <source>
        <strain evidence="6">SMH4131-1</strain>
    </source>
</reference>
<keyword evidence="4" id="KW-0378">Hydrolase</keyword>
<keyword evidence="3" id="KW-0645">Protease</keyword>
<dbReference type="InterPro" id="IPR016125">
    <property type="entry name" value="Peptidase_C15-like"/>
</dbReference>
<dbReference type="SUPFAM" id="SSF53182">
    <property type="entry name" value="Pyrrolidone carboxyl peptidase (pyroglutamate aminopeptidase)"/>
    <property type="match status" value="1"/>
</dbReference>
<dbReference type="PANTHER" id="PTHR23402">
    <property type="entry name" value="PROTEASE FAMILY C15 PYROGLUTAMYL-PEPTIDASE I-RELATED"/>
    <property type="match status" value="1"/>
</dbReference>
<dbReference type="InterPro" id="IPR000816">
    <property type="entry name" value="Peptidase_C15"/>
</dbReference>
<reference evidence="6" key="1">
    <citation type="journal article" date="2023" name="Mol. Phylogenet. Evol.">
        <title>Genome-scale phylogeny and comparative genomics of the fungal order Sordariales.</title>
        <authorList>
            <person name="Hensen N."/>
            <person name="Bonometti L."/>
            <person name="Westerberg I."/>
            <person name="Brannstrom I.O."/>
            <person name="Guillou S."/>
            <person name="Cros-Aarteil S."/>
            <person name="Calhoun S."/>
            <person name="Haridas S."/>
            <person name="Kuo A."/>
            <person name="Mondo S."/>
            <person name="Pangilinan J."/>
            <person name="Riley R."/>
            <person name="LaButti K."/>
            <person name="Andreopoulos B."/>
            <person name="Lipzen A."/>
            <person name="Chen C."/>
            <person name="Yan M."/>
            <person name="Daum C."/>
            <person name="Ng V."/>
            <person name="Clum A."/>
            <person name="Steindorff A."/>
            <person name="Ohm R.A."/>
            <person name="Martin F."/>
            <person name="Silar P."/>
            <person name="Natvig D.O."/>
            <person name="Lalanne C."/>
            <person name="Gautier V."/>
            <person name="Ament-Velasquez S.L."/>
            <person name="Kruys A."/>
            <person name="Hutchinson M.I."/>
            <person name="Powell A.J."/>
            <person name="Barry K."/>
            <person name="Miller A.N."/>
            <person name="Grigoriev I.V."/>
            <person name="Debuchy R."/>
            <person name="Gladieux P."/>
            <person name="Hiltunen Thoren M."/>
            <person name="Johannesson H."/>
        </authorList>
    </citation>
    <scope>NUCLEOTIDE SEQUENCE</scope>
    <source>
        <strain evidence="6">SMH4131-1</strain>
    </source>
</reference>
<dbReference type="GO" id="GO:0005829">
    <property type="term" value="C:cytosol"/>
    <property type="evidence" value="ECO:0007669"/>
    <property type="project" value="InterPro"/>
</dbReference>
<dbReference type="Gene3D" id="3.40.630.20">
    <property type="entry name" value="Peptidase C15, pyroglutamyl peptidase I-like"/>
    <property type="match status" value="1"/>
</dbReference>
<dbReference type="CDD" id="cd00501">
    <property type="entry name" value="Peptidase_C15"/>
    <property type="match status" value="1"/>
</dbReference>
<organism evidence="6 7">
    <name type="scientific">Cercophora scortea</name>
    <dbReference type="NCBI Taxonomy" id="314031"/>
    <lineage>
        <taxon>Eukaryota</taxon>
        <taxon>Fungi</taxon>
        <taxon>Dikarya</taxon>
        <taxon>Ascomycota</taxon>
        <taxon>Pezizomycotina</taxon>
        <taxon>Sordariomycetes</taxon>
        <taxon>Sordariomycetidae</taxon>
        <taxon>Sordariales</taxon>
        <taxon>Lasiosphaeriaceae</taxon>
        <taxon>Cercophora</taxon>
    </lineage>
</organism>
<name>A0AAE0MKP0_9PEZI</name>
<evidence type="ECO:0000256" key="3">
    <source>
        <dbReference type="ARBA" id="ARBA00022670"/>
    </source>
</evidence>
<keyword evidence="7" id="KW-1185">Reference proteome</keyword>
<evidence type="ECO:0008006" key="8">
    <source>
        <dbReference type="Google" id="ProtNLM"/>
    </source>
</evidence>
<dbReference type="EMBL" id="JAUEPO010000001">
    <property type="protein sequence ID" value="KAK3336136.1"/>
    <property type="molecule type" value="Genomic_DNA"/>
</dbReference>
<gene>
    <name evidence="6" type="ORF">B0T19DRAFT_436942</name>
</gene>
<proteinExistence type="inferred from homology"/>
<comment type="caution">
    <text evidence="6">The sequence shown here is derived from an EMBL/GenBank/DDBJ whole genome shotgun (WGS) entry which is preliminary data.</text>
</comment>
<dbReference type="AlphaFoldDB" id="A0AAE0MKP0"/>
<comment type="similarity">
    <text evidence="1">Belongs to the peptidase C15 family.</text>
</comment>
<protein>
    <recommendedName>
        <fullName evidence="8">Pyroglutamyl peptidase type I</fullName>
    </recommendedName>
</protein>
<evidence type="ECO:0000313" key="6">
    <source>
        <dbReference type="EMBL" id="KAK3336136.1"/>
    </source>
</evidence>
<evidence type="ECO:0000313" key="7">
    <source>
        <dbReference type="Proteomes" id="UP001286456"/>
    </source>
</evidence>
<dbReference type="Pfam" id="PF01470">
    <property type="entry name" value="Peptidase_C15"/>
    <property type="match status" value="1"/>
</dbReference>
<evidence type="ECO:0000256" key="5">
    <source>
        <dbReference type="ARBA" id="ARBA00022807"/>
    </source>
</evidence>
<dbReference type="GO" id="GO:0006508">
    <property type="term" value="P:proteolysis"/>
    <property type="evidence" value="ECO:0007669"/>
    <property type="project" value="UniProtKB-KW"/>
</dbReference>
<keyword evidence="2" id="KW-0963">Cytoplasm</keyword>
<evidence type="ECO:0000256" key="1">
    <source>
        <dbReference type="ARBA" id="ARBA00006641"/>
    </source>
</evidence>
<keyword evidence="5" id="KW-0788">Thiol protease</keyword>
<accession>A0AAE0MKP0</accession>
<dbReference type="PANTHER" id="PTHR23402:SF1">
    <property type="entry name" value="PYROGLUTAMYL-PEPTIDASE I"/>
    <property type="match status" value="1"/>
</dbReference>
<dbReference type="Proteomes" id="UP001286456">
    <property type="component" value="Unassembled WGS sequence"/>
</dbReference>
<evidence type="ECO:0000256" key="4">
    <source>
        <dbReference type="ARBA" id="ARBA00022801"/>
    </source>
</evidence>
<evidence type="ECO:0000256" key="2">
    <source>
        <dbReference type="ARBA" id="ARBA00022490"/>
    </source>
</evidence>
<dbReference type="GO" id="GO:0016920">
    <property type="term" value="F:pyroglutamyl-peptidase activity"/>
    <property type="evidence" value="ECO:0007669"/>
    <property type="project" value="InterPro"/>
</dbReference>